<dbReference type="PANTHER" id="PTHR37461">
    <property type="entry name" value="ANTI-SIGMA-K FACTOR RSKA"/>
    <property type="match status" value="1"/>
</dbReference>
<dbReference type="InterPro" id="IPR051474">
    <property type="entry name" value="Anti-sigma-K/W_factor"/>
</dbReference>
<evidence type="ECO:0000256" key="7">
    <source>
        <dbReference type="ARBA" id="ARBA00023136"/>
    </source>
</evidence>
<dbReference type="InterPro" id="IPR041916">
    <property type="entry name" value="Anti_sigma_zinc_sf"/>
</dbReference>
<dbReference type="InterPro" id="IPR018764">
    <property type="entry name" value="RskA_C"/>
</dbReference>
<evidence type="ECO:0000313" key="15">
    <source>
        <dbReference type="Proteomes" id="UP001199469"/>
    </source>
</evidence>
<proteinExistence type="predicted"/>
<evidence type="ECO:0000259" key="13">
    <source>
        <dbReference type="Pfam" id="PF10099"/>
    </source>
</evidence>
<accession>A0ABS8PEF3</accession>
<keyword evidence="4 12" id="KW-0812">Transmembrane</keyword>
<evidence type="ECO:0000256" key="1">
    <source>
        <dbReference type="ARBA" id="ARBA00004167"/>
    </source>
</evidence>
<dbReference type="Proteomes" id="UP001199469">
    <property type="component" value="Unassembled WGS sequence"/>
</dbReference>
<sequence>MTAPLPASAHGHPELAVAWVMHGLEPDEAEVFAAHLDECEGCLRIVAETEDVTTLLGTAVEQVDPPASLRTALLAAAAEEPGSADVSDAAPLTLDVSNATSSNSTSPNAVSSHSASSNAASPSSPSSNSTASTADPAADVVEVASPDPTLVETEPAPAVVPIRRHRAPEAGRRRWARRATAGLALAAAVAVVVAIGGLVAANRSLTEQRDAATASAAQNQQVVEIMNAASEPGTPHAVLATPQGGFAGLVVDRGRGSEVLSSGLTPADPDHTYVLWGLADGKPVGLSTIQMSDSGPLVQSVPSVEAAGRFAGFAVSLEPGHTVPATPTQVVASGQTAD</sequence>
<evidence type="ECO:0000256" key="3">
    <source>
        <dbReference type="ARBA" id="ARBA00022475"/>
    </source>
</evidence>
<evidence type="ECO:0000256" key="4">
    <source>
        <dbReference type="ARBA" id="ARBA00022692"/>
    </source>
</evidence>
<organism evidence="14 15">
    <name type="scientific">Actinomycetospora endophytica</name>
    <dbReference type="NCBI Taxonomy" id="2291215"/>
    <lineage>
        <taxon>Bacteria</taxon>
        <taxon>Bacillati</taxon>
        <taxon>Actinomycetota</taxon>
        <taxon>Actinomycetes</taxon>
        <taxon>Pseudonocardiales</taxon>
        <taxon>Pseudonocardiaceae</taxon>
        <taxon>Actinomycetospora</taxon>
    </lineage>
</organism>
<evidence type="ECO:0000256" key="10">
    <source>
        <dbReference type="ARBA" id="ARBA00030803"/>
    </source>
</evidence>
<evidence type="ECO:0000256" key="6">
    <source>
        <dbReference type="ARBA" id="ARBA00023015"/>
    </source>
</evidence>
<evidence type="ECO:0000256" key="12">
    <source>
        <dbReference type="SAM" id="Phobius"/>
    </source>
</evidence>
<comment type="caution">
    <text evidence="14">The sequence shown here is derived from an EMBL/GenBank/DDBJ whole genome shotgun (WGS) entry which is preliminary data.</text>
</comment>
<evidence type="ECO:0000313" key="14">
    <source>
        <dbReference type="EMBL" id="MCD2196649.1"/>
    </source>
</evidence>
<dbReference type="RefSeq" id="WP_230738530.1">
    <property type="nucleotide sequence ID" value="NZ_JAJNDB010000006.1"/>
</dbReference>
<dbReference type="EMBL" id="JAJNDB010000006">
    <property type="protein sequence ID" value="MCD2196649.1"/>
    <property type="molecule type" value="Genomic_DNA"/>
</dbReference>
<keyword evidence="15" id="KW-1185">Reference proteome</keyword>
<reference evidence="14 15" key="1">
    <citation type="submission" date="2021-11" db="EMBL/GenBank/DDBJ databases">
        <title>Draft genome sequence of Actinomycetospora sp. SF1 isolated from the rhizosphere soil.</title>
        <authorList>
            <person name="Duangmal K."/>
            <person name="Chantavorakit T."/>
        </authorList>
    </citation>
    <scope>NUCLEOTIDE SEQUENCE [LARGE SCALE GENOMIC DNA]</scope>
    <source>
        <strain evidence="14 15">TBRC 5722</strain>
    </source>
</reference>
<gene>
    <name evidence="14" type="ORF">LQ327_25070</name>
</gene>
<feature type="region of interest" description="Disordered" evidence="11">
    <location>
        <begin position="97"/>
        <end position="136"/>
    </location>
</feature>
<name>A0ABS8PEF3_9PSEU</name>
<comment type="subcellular location">
    <subcellularLocation>
        <location evidence="2">Cell membrane</location>
    </subcellularLocation>
    <subcellularLocation>
        <location evidence="1">Membrane</location>
        <topology evidence="1">Single-pass membrane protein</topology>
    </subcellularLocation>
</comment>
<keyword evidence="5 12" id="KW-1133">Transmembrane helix</keyword>
<protein>
    <recommendedName>
        <fullName evidence="10">Regulator of SigK</fullName>
    </recommendedName>
    <alternativeName>
        <fullName evidence="9">Sigma-K anti-sigma factor RskA</fullName>
    </alternativeName>
</protein>
<keyword evidence="7 12" id="KW-0472">Membrane</keyword>
<dbReference type="Pfam" id="PF10099">
    <property type="entry name" value="RskA_C"/>
    <property type="match status" value="1"/>
</dbReference>
<evidence type="ECO:0000256" key="5">
    <source>
        <dbReference type="ARBA" id="ARBA00022989"/>
    </source>
</evidence>
<evidence type="ECO:0000256" key="9">
    <source>
        <dbReference type="ARBA" id="ARBA00029829"/>
    </source>
</evidence>
<keyword evidence="6" id="KW-0805">Transcription regulation</keyword>
<evidence type="ECO:0000256" key="8">
    <source>
        <dbReference type="ARBA" id="ARBA00023163"/>
    </source>
</evidence>
<evidence type="ECO:0000256" key="11">
    <source>
        <dbReference type="SAM" id="MobiDB-lite"/>
    </source>
</evidence>
<keyword evidence="8" id="KW-0804">Transcription</keyword>
<keyword evidence="3" id="KW-1003">Cell membrane</keyword>
<dbReference type="Gene3D" id="1.10.10.1320">
    <property type="entry name" value="Anti-sigma factor, zinc-finger domain"/>
    <property type="match status" value="1"/>
</dbReference>
<feature type="transmembrane region" description="Helical" evidence="12">
    <location>
        <begin position="181"/>
        <end position="201"/>
    </location>
</feature>
<feature type="domain" description="Anti-sigma K factor RskA C-terminal" evidence="13">
    <location>
        <begin position="184"/>
        <end position="329"/>
    </location>
</feature>
<dbReference type="PANTHER" id="PTHR37461:SF1">
    <property type="entry name" value="ANTI-SIGMA-K FACTOR RSKA"/>
    <property type="match status" value="1"/>
</dbReference>
<evidence type="ECO:0000256" key="2">
    <source>
        <dbReference type="ARBA" id="ARBA00004236"/>
    </source>
</evidence>